<dbReference type="SMART" id="SM00880">
    <property type="entry name" value="CHAD"/>
    <property type="match status" value="1"/>
</dbReference>
<keyword evidence="4" id="KW-1185">Reference proteome</keyword>
<evidence type="ECO:0000256" key="1">
    <source>
        <dbReference type="SAM" id="MobiDB-lite"/>
    </source>
</evidence>
<evidence type="ECO:0000259" key="2">
    <source>
        <dbReference type="PROSITE" id="PS51708"/>
    </source>
</evidence>
<dbReference type="EMBL" id="JAHEWS010000009">
    <property type="protein sequence ID" value="MBT1587644.1"/>
    <property type="molecule type" value="Genomic_DNA"/>
</dbReference>
<comment type="caution">
    <text evidence="3">The sequence shown here is derived from an EMBL/GenBank/DDBJ whole genome shotgun (WGS) entry which is preliminary data.</text>
</comment>
<sequence length="493" mass="53929">MPRSDAAPPLAADLELTDPVLIDPRRTWRVLDDRRLPALEPFAADVRRYGPVTVRETVWDAEDRVLAAAGVVLTRSSDGTWSIDRGPDSDGPEPLAGEPDTPPRVAVEVFLRGRALRTVLVRDTTTSLVTLRGGDGRVRAEIADVRVDDGDPDTTVLRSARWWALTVDGREGATARAAERALHDAATDPVDVPSVALPRGPEPAPERRGGRAKRPRSNTAAGFVLRVLDALRNDLVAVEPRVRNDEHEAVHDLRKVVRRLRSVLAAFRGALDRQATESLRASFAEIGRTAGTARDAEVLHAGLSRSAARTPTGYVDTETLRRIDSETAERRSTTAAELRRALDSEAWFRTLDALDDLLLRAPAGPHGDEDATVFTTRRIRHERARVGRQLGDADDDLETLHEIRKAARRLRYALQAAGDLPDVGKRRLGRLRRVQETLGETLDAAHAADAYRRSAAVAAQDGVDTFGYGALATAEHAALGQGIQRSWRVLARL</sequence>
<evidence type="ECO:0000313" key="3">
    <source>
        <dbReference type="EMBL" id="MBT1587644.1"/>
    </source>
</evidence>
<dbReference type="Pfam" id="PF05235">
    <property type="entry name" value="CHAD"/>
    <property type="match status" value="1"/>
</dbReference>
<feature type="region of interest" description="Disordered" evidence="1">
    <location>
        <begin position="183"/>
        <end position="217"/>
    </location>
</feature>
<dbReference type="RefSeq" id="WP_214544216.1">
    <property type="nucleotide sequence ID" value="NZ_JAHEWS010000009.1"/>
</dbReference>
<dbReference type="Gene3D" id="1.40.20.10">
    <property type="entry name" value="CHAD domain"/>
    <property type="match status" value="1"/>
</dbReference>
<proteinExistence type="predicted"/>
<reference evidence="3 4" key="1">
    <citation type="submission" date="2021-05" db="EMBL/GenBank/DDBJ databases">
        <title>Whole genome sequence of Curtobacterium flaccumfaciens pv. flaccumfaciens strain CFBP 8819.</title>
        <authorList>
            <person name="Osdaghi E."/>
            <person name="Taghouti G."/>
            <person name="Portier P."/>
            <person name="Fazliarab A."/>
            <person name="Taghavi S.M."/>
            <person name="Briand M."/>
            <person name="Le-Saux M."/>
            <person name="Jacques M.-A."/>
        </authorList>
    </citation>
    <scope>NUCLEOTIDE SEQUENCE [LARGE SCALE GENOMIC DNA]</scope>
    <source>
        <strain evidence="3 4">CFBP 8819</strain>
    </source>
</reference>
<feature type="domain" description="CHAD" evidence="2">
    <location>
        <begin position="217"/>
        <end position="492"/>
    </location>
</feature>
<dbReference type="Proteomes" id="UP001519641">
    <property type="component" value="Unassembled WGS sequence"/>
</dbReference>
<organism evidence="3 4">
    <name type="scientific">Curtobacterium aurantiacum</name>
    <dbReference type="NCBI Taxonomy" id="3236919"/>
    <lineage>
        <taxon>Bacteria</taxon>
        <taxon>Bacillati</taxon>
        <taxon>Actinomycetota</taxon>
        <taxon>Actinomycetes</taxon>
        <taxon>Micrococcales</taxon>
        <taxon>Microbacteriaceae</taxon>
        <taxon>Curtobacterium</taxon>
    </lineage>
</organism>
<dbReference type="PROSITE" id="PS51708">
    <property type="entry name" value="CHAD"/>
    <property type="match status" value="1"/>
</dbReference>
<gene>
    <name evidence="3" type="ORF">KK097_07415</name>
</gene>
<dbReference type="PANTHER" id="PTHR39339">
    <property type="entry name" value="SLR1444 PROTEIN"/>
    <property type="match status" value="1"/>
</dbReference>
<dbReference type="InterPro" id="IPR007899">
    <property type="entry name" value="CHAD_dom"/>
</dbReference>
<accession>A0ABS5VDR7</accession>
<feature type="region of interest" description="Disordered" evidence="1">
    <location>
        <begin position="78"/>
        <end position="102"/>
    </location>
</feature>
<dbReference type="InterPro" id="IPR038186">
    <property type="entry name" value="CHAD_dom_sf"/>
</dbReference>
<dbReference type="PANTHER" id="PTHR39339:SF1">
    <property type="entry name" value="CHAD DOMAIN-CONTAINING PROTEIN"/>
    <property type="match status" value="1"/>
</dbReference>
<name>A0ABS5VDR7_9MICO</name>
<protein>
    <submittedName>
        <fullName evidence="3">CHAD domain-containing protein</fullName>
    </submittedName>
</protein>
<evidence type="ECO:0000313" key="4">
    <source>
        <dbReference type="Proteomes" id="UP001519641"/>
    </source>
</evidence>